<dbReference type="AlphaFoldDB" id="A0A3B0BDA4"/>
<comment type="caution">
    <text evidence="1">The sequence shown here is derived from an EMBL/GenBank/DDBJ whole genome shotgun (WGS) entry which is preliminary data.</text>
</comment>
<dbReference type="GO" id="GO:0046983">
    <property type="term" value="F:protein dimerization activity"/>
    <property type="evidence" value="ECO:0007669"/>
    <property type="project" value="InterPro"/>
</dbReference>
<dbReference type="InterPro" id="IPR036638">
    <property type="entry name" value="HLH_DNA-bd_sf"/>
</dbReference>
<proteinExistence type="predicted"/>
<dbReference type="Proteomes" id="UP000282311">
    <property type="component" value="Unassembled WGS sequence"/>
</dbReference>
<dbReference type="InterPro" id="IPR018540">
    <property type="entry name" value="Spo0E-like"/>
</dbReference>
<sequence>MGRADELLKHIEIVRRELNEQALLYGLQSNEVLEKSKELDQLMNAYQSEDMRECMDSNMRSPYFSL</sequence>
<gene>
    <name evidence="1" type="ORF">D7M11_29885</name>
</gene>
<dbReference type="RefSeq" id="WP_120750939.1">
    <property type="nucleotide sequence ID" value="NZ_RBAH01000030.1"/>
</dbReference>
<dbReference type="EMBL" id="RBAH01000030">
    <property type="protein sequence ID" value="RKN70652.1"/>
    <property type="molecule type" value="Genomic_DNA"/>
</dbReference>
<dbReference type="InterPro" id="IPR037208">
    <property type="entry name" value="Spo0E-like_sf"/>
</dbReference>
<reference evidence="1 2" key="1">
    <citation type="journal article" date="2007" name="Int. J. Syst. Evol. Microbiol.">
        <title>Paenibacillus ginsengarvi sp. nov., isolated from soil from ginseng cultivation.</title>
        <authorList>
            <person name="Yoon M.H."/>
            <person name="Ten L.N."/>
            <person name="Im W.T."/>
        </authorList>
    </citation>
    <scope>NUCLEOTIDE SEQUENCE [LARGE SCALE GENOMIC DNA]</scope>
    <source>
        <strain evidence="1 2">KCTC 13059</strain>
    </source>
</reference>
<organism evidence="1 2">
    <name type="scientific">Paenibacillus ginsengarvi</name>
    <dbReference type="NCBI Taxonomy" id="400777"/>
    <lineage>
        <taxon>Bacteria</taxon>
        <taxon>Bacillati</taxon>
        <taxon>Bacillota</taxon>
        <taxon>Bacilli</taxon>
        <taxon>Bacillales</taxon>
        <taxon>Paenibacillaceae</taxon>
        <taxon>Paenibacillus</taxon>
    </lineage>
</organism>
<dbReference type="OrthoDB" id="2972613at2"/>
<dbReference type="Gene3D" id="4.10.280.10">
    <property type="entry name" value="Helix-loop-helix DNA-binding domain"/>
    <property type="match status" value="1"/>
</dbReference>
<dbReference type="GO" id="GO:0043937">
    <property type="term" value="P:regulation of sporulation"/>
    <property type="evidence" value="ECO:0007669"/>
    <property type="project" value="InterPro"/>
</dbReference>
<name>A0A3B0BDA4_9BACL</name>
<evidence type="ECO:0000313" key="1">
    <source>
        <dbReference type="EMBL" id="RKN70652.1"/>
    </source>
</evidence>
<dbReference type="SUPFAM" id="SSF140500">
    <property type="entry name" value="BAS1536-like"/>
    <property type="match status" value="1"/>
</dbReference>
<accession>A0A3B0BDA4</accession>
<protein>
    <submittedName>
        <fullName evidence="1">Aspartyl-phosphate phosphatase Spo0E family protein</fullName>
    </submittedName>
</protein>
<keyword evidence="2" id="KW-1185">Reference proteome</keyword>
<dbReference type="Pfam" id="PF09388">
    <property type="entry name" value="SpoOE-like"/>
    <property type="match status" value="1"/>
</dbReference>
<evidence type="ECO:0000313" key="2">
    <source>
        <dbReference type="Proteomes" id="UP000282311"/>
    </source>
</evidence>